<evidence type="ECO:0000256" key="3">
    <source>
        <dbReference type="ARBA" id="ARBA00023163"/>
    </source>
</evidence>
<evidence type="ECO:0000313" key="5">
    <source>
        <dbReference type="EMBL" id="KYG29450.1"/>
    </source>
</evidence>
<dbReference type="InterPro" id="IPR029442">
    <property type="entry name" value="GyrI-like"/>
</dbReference>
<gene>
    <name evidence="5" type="ORF">AZF04_07970</name>
</gene>
<dbReference type="InterPro" id="IPR011256">
    <property type="entry name" value="Reg_factor_effector_dom_sf"/>
</dbReference>
<dbReference type="InterPro" id="IPR010499">
    <property type="entry name" value="AraC_E-bd"/>
</dbReference>
<sequence>MDILKKLNEAIHYIEEHLTDEIDPQELVKIFCFSEHHYKRMFSFITGLTIADYVRKRRLTLAAFDLIETDMRVLDVAIKYGYGSADSFSRAFQSLHNVPPSKVRENTVPLKAYPRMTFQISIKGDVEMDYKIIKKGSFTVVGKREYVADSGGAFEPNLWESLEQIELELKKLTPTAFPGILHVSISLENGGTDYYIAAATSDPCPEGMSELRIPAQTWAVFSVTGPLPEALLETWEKVYTDWFPTSDYELANAPEMIDSEQTEIWIPIKKN</sequence>
<keyword evidence="3" id="KW-0804">Transcription</keyword>
<dbReference type="Gene3D" id="1.10.10.60">
    <property type="entry name" value="Homeodomain-like"/>
    <property type="match status" value="2"/>
</dbReference>
<proteinExistence type="predicted"/>
<dbReference type="PROSITE" id="PS01124">
    <property type="entry name" value="HTH_ARAC_FAMILY_2"/>
    <property type="match status" value="1"/>
</dbReference>
<dbReference type="Gene3D" id="3.20.80.10">
    <property type="entry name" value="Regulatory factor, effector binding domain"/>
    <property type="match status" value="1"/>
</dbReference>
<dbReference type="OrthoDB" id="9801123at2"/>
<dbReference type="SUPFAM" id="SSF55136">
    <property type="entry name" value="Probable bacterial effector-binding domain"/>
    <property type="match status" value="1"/>
</dbReference>
<dbReference type="AlphaFoldDB" id="A0A162DF99"/>
<keyword evidence="1" id="KW-0805">Transcription regulation</keyword>
<keyword evidence="6" id="KW-1185">Reference proteome</keyword>
<dbReference type="Pfam" id="PF12833">
    <property type="entry name" value="HTH_18"/>
    <property type="match status" value="1"/>
</dbReference>
<organism evidence="5 6">
    <name type="scientific">Alkalihalobacillus trypoxylicola</name>
    <dbReference type="NCBI Taxonomy" id="519424"/>
    <lineage>
        <taxon>Bacteria</taxon>
        <taxon>Bacillati</taxon>
        <taxon>Bacillota</taxon>
        <taxon>Bacilli</taxon>
        <taxon>Bacillales</taxon>
        <taxon>Bacillaceae</taxon>
        <taxon>Alkalihalobacillus</taxon>
    </lineage>
</organism>
<dbReference type="SUPFAM" id="SSF46689">
    <property type="entry name" value="Homeodomain-like"/>
    <property type="match status" value="2"/>
</dbReference>
<evidence type="ECO:0000259" key="4">
    <source>
        <dbReference type="PROSITE" id="PS01124"/>
    </source>
</evidence>
<dbReference type="InterPro" id="IPR009057">
    <property type="entry name" value="Homeodomain-like_sf"/>
</dbReference>
<evidence type="ECO:0000256" key="1">
    <source>
        <dbReference type="ARBA" id="ARBA00023015"/>
    </source>
</evidence>
<evidence type="ECO:0000256" key="2">
    <source>
        <dbReference type="ARBA" id="ARBA00023125"/>
    </source>
</evidence>
<comment type="caution">
    <text evidence="5">The sequence shown here is derived from an EMBL/GenBank/DDBJ whole genome shotgun (WGS) entry which is preliminary data.</text>
</comment>
<accession>A0A162DF99</accession>
<dbReference type="GO" id="GO:0043565">
    <property type="term" value="F:sequence-specific DNA binding"/>
    <property type="evidence" value="ECO:0007669"/>
    <property type="project" value="InterPro"/>
</dbReference>
<dbReference type="SMART" id="SM00871">
    <property type="entry name" value="AraC_E_bind"/>
    <property type="match status" value="1"/>
</dbReference>
<name>A0A162DF99_9BACI</name>
<dbReference type="InterPro" id="IPR018062">
    <property type="entry name" value="HTH_AraC-typ_CS"/>
</dbReference>
<keyword evidence="2" id="KW-0238">DNA-binding</keyword>
<dbReference type="PANTHER" id="PTHR47504:SF5">
    <property type="entry name" value="RIGHT ORIGIN-BINDING PROTEIN"/>
    <property type="match status" value="1"/>
</dbReference>
<dbReference type="SMART" id="SM00342">
    <property type="entry name" value="HTH_ARAC"/>
    <property type="match status" value="1"/>
</dbReference>
<dbReference type="RefSeq" id="WP_061949249.1">
    <property type="nucleotide sequence ID" value="NZ_LTAO01000023.1"/>
</dbReference>
<reference evidence="5" key="1">
    <citation type="submission" date="2016-02" db="EMBL/GenBank/DDBJ databases">
        <title>Genome sequence of Bacillus trypoxylicola KCTC 13244(T).</title>
        <authorList>
            <person name="Jeong H."/>
            <person name="Park S.-H."/>
            <person name="Choi S.-K."/>
        </authorList>
    </citation>
    <scope>NUCLEOTIDE SEQUENCE [LARGE SCALE GENOMIC DNA]</scope>
    <source>
        <strain evidence="5">KCTC 13244</strain>
    </source>
</reference>
<dbReference type="PROSITE" id="PS00041">
    <property type="entry name" value="HTH_ARAC_FAMILY_1"/>
    <property type="match status" value="1"/>
</dbReference>
<dbReference type="InterPro" id="IPR050959">
    <property type="entry name" value="MarA-like"/>
</dbReference>
<dbReference type="InterPro" id="IPR018060">
    <property type="entry name" value="HTH_AraC"/>
</dbReference>
<dbReference type="STRING" id="519424.AZF04_07970"/>
<dbReference type="Pfam" id="PF06445">
    <property type="entry name" value="GyrI-like"/>
    <property type="match status" value="1"/>
</dbReference>
<dbReference type="Proteomes" id="UP000075806">
    <property type="component" value="Unassembled WGS sequence"/>
</dbReference>
<dbReference type="EMBL" id="LTAO01000023">
    <property type="protein sequence ID" value="KYG29450.1"/>
    <property type="molecule type" value="Genomic_DNA"/>
</dbReference>
<evidence type="ECO:0000313" key="6">
    <source>
        <dbReference type="Proteomes" id="UP000075806"/>
    </source>
</evidence>
<feature type="domain" description="HTH araC/xylS-type" evidence="4">
    <location>
        <begin position="8"/>
        <end position="106"/>
    </location>
</feature>
<dbReference type="GO" id="GO:0003700">
    <property type="term" value="F:DNA-binding transcription factor activity"/>
    <property type="evidence" value="ECO:0007669"/>
    <property type="project" value="InterPro"/>
</dbReference>
<protein>
    <submittedName>
        <fullName evidence="5">AraC family transcriptional regulator</fullName>
    </submittedName>
</protein>
<dbReference type="PANTHER" id="PTHR47504">
    <property type="entry name" value="RIGHT ORIGIN-BINDING PROTEIN"/>
    <property type="match status" value="1"/>
</dbReference>